<organism evidence="2 3">
    <name type="scientific">Streptomyces platensis</name>
    <dbReference type="NCBI Taxonomy" id="58346"/>
    <lineage>
        <taxon>Bacteria</taxon>
        <taxon>Bacillati</taxon>
        <taxon>Actinomycetota</taxon>
        <taxon>Actinomycetes</taxon>
        <taxon>Kitasatosporales</taxon>
        <taxon>Streptomycetaceae</taxon>
        <taxon>Streptomyces</taxon>
    </lineage>
</organism>
<reference evidence="2 3" key="1">
    <citation type="submission" date="2016-09" db="EMBL/GenBank/DDBJ databases">
        <title>Streptomyces platensis DSM40041, a candidate organism with high potential of specific P450 cytochromes.</title>
        <authorList>
            <person name="Grumaz C."/>
            <person name="Vainshtein Y."/>
            <person name="Kirstahler P."/>
            <person name="Sohn K."/>
        </authorList>
    </citation>
    <scope>NUCLEOTIDE SEQUENCE [LARGE SCALE GENOMIC DNA]</scope>
    <source>
        <strain evidence="2 3">DSM 40041</strain>
    </source>
</reference>
<name>A0ABX3XMW6_STRPT</name>
<feature type="region of interest" description="Disordered" evidence="1">
    <location>
        <begin position="1"/>
        <end position="104"/>
    </location>
</feature>
<sequence>MYRGPPAGPEQTPGQSNERTRVARAEDGPRCVPSGPRGNHKPRNGTSPNAPAAKTPRPPPQGRGERRAQPQRTRRHTRAPGPKDQTRFLWLSRRDRRAGPGPLRWAGQLRLGAVGVRRPAAVRCRGGKRVPGRVQRHDVQGRVARAPSARQAGGGDRVRHLRLPGRGRAGRDGPAAAGGGGAGGGQVRDGLSRRAGRAARPAQRRFFGRDLRAAGFPVRAPRRRTWRARAAVNSARCSLSPGASTRLRQK</sequence>
<evidence type="ECO:0000256" key="1">
    <source>
        <dbReference type="SAM" id="MobiDB-lite"/>
    </source>
</evidence>
<evidence type="ECO:0000313" key="3">
    <source>
        <dbReference type="Proteomes" id="UP000194225"/>
    </source>
</evidence>
<comment type="caution">
    <text evidence="2">The sequence shown here is derived from an EMBL/GenBank/DDBJ whole genome shotgun (WGS) entry which is preliminary data.</text>
</comment>
<protein>
    <submittedName>
        <fullName evidence="2">Uncharacterized protein</fullName>
    </submittedName>
</protein>
<feature type="compositionally biased region" description="Gly residues" evidence="1">
    <location>
        <begin position="176"/>
        <end position="187"/>
    </location>
</feature>
<accession>A0ABX3XMW6</accession>
<feature type="compositionally biased region" description="Basic and acidic residues" evidence="1">
    <location>
        <begin position="18"/>
        <end position="29"/>
    </location>
</feature>
<proteinExistence type="predicted"/>
<evidence type="ECO:0000313" key="2">
    <source>
        <dbReference type="EMBL" id="OSY37131.1"/>
    </source>
</evidence>
<gene>
    <name evidence="2" type="ORF">BG653_06580</name>
</gene>
<feature type="region of interest" description="Disordered" evidence="1">
    <location>
        <begin position="118"/>
        <end position="203"/>
    </location>
</feature>
<dbReference type="Proteomes" id="UP000194225">
    <property type="component" value="Unassembled WGS sequence"/>
</dbReference>
<keyword evidence="3" id="KW-1185">Reference proteome</keyword>
<dbReference type="EMBL" id="MIGA01000070">
    <property type="protein sequence ID" value="OSY37131.1"/>
    <property type="molecule type" value="Genomic_DNA"/>
</dbReference>